<feature type="region of interest" description="Disordered" evidence="11">
    <location>
        <begin position="428"/>
        <end position="488"/>
    </location>
</feature>
<evidence type="ECO:0000256" key="4">
    <source>
        <dbReference type="ARBA" id="ARBA00022692"/>
    </source>
</evidence>
<comment type="subcellular location">
    <subcellularLocation>
        <location evidence="1">Cell membrane</location>
        <topology evidence="1">Multi-pass membrane protein</topology>
    </subcellularLocation>
</comment>
<dbReference type="Gene3D" id="3.30.465.10">
    <property type="match status" value="1"/>
</dbReference>
<name>A0A7Z8YB56_9ACTO</name>
<sequence>MTNILLLLIGLLLTVGTGVFVAAEFSMVALDPAAVEAQAKDDPKARRVAKRLKHLSLYLSACQVGITLTTILLGYVAQAPLTEIFAQWLGHTGLAQTAALAIAAAGAFIIVNLFSMLFGELVPKNMALANSLHTAELVSKPLHWFTVLFKPIIIAFNNAANWLLRKFGIEPAEEASSARSATELGALVRQSAAAGTLEPSTAELLTASIGVGRLTAVDIMTDRGRVHYIPDTASAADVVALAAQTGFSRFPVTGEKGLDDIRGLVHLRRAVAVPYERRAEVAVTSSSLMSEAPVVPETMDLSNLLLELRDTGLQMAIVVDEYGGTSGIVSLEDAVEEIVGEIADEHDPDLEPGHRTGSGTWVVSGLVRPDELLKAAGVALPEDGPYETLGGLIMTKLGRLPAVGDQVRVDRVTLTVLSLDGRRVEEVEVRADDAETSGSAADGSAAAGSAPAGSAQVGAGSAGSGAANSGTGSAAARPATAAEEGSDE</sequence>
<dbReference type="GO" id="GO:0005886">
    <property type="term" value="C:plasma membrane"/>
    <property type="evidence" value="ECO:0007669"/>
    <property type="project" value="UniProtKB-SubCell"/>
</dbReference>
<evidence type="ECO:0000256" key="10">
    <source>
        <dbReference type="PROSITE-ProRule" id="PRU01193"/>
    </source>
</evidence>
<feature type="transmembrane region" description="Helical" evidence="12">
    <location>
        <begin position="98"/>
        <end position="122"/>
    </location>
</feature>
<evidence type="ECO:0000256" key="6">
    <source>
        <dbReference type="ARBA" id="ARBA00022989"/>
    </source>
</evidence>
<dbReference type="CDD" id="cd04590">
    <property type="entry name" value="CBS_pair_CorC_HlyC_assoc"/>
    <property type="match status" value="1"/>
</dbReference>
<evidence type="ECO:0000256" key="5">
    <source>
        <dbReference type="ARBA" id="ARBA00022737"/>
    </source>
</evidence>
<dbReference type="PROSITE" id="PS51371">
    <property type="entry name" value="CBS"/>
    <property type="match status" value="2"/>
</dbReference>
<dbReference type="SUPFAM" id="SSF56176">
    <property type="entry name" value="FAD-binding/transporter-associated domain-like"/>
    <property type="match status" value="1"/>
</dbReference>
<dbReference type="Pfam" id="PF03471">
    <property type="entry name" value="CorC_HlyC"/>
    <property type="match status" value="1"/>
</dbReference>
<evidence type="ECO:0000256" key="8">
    <source>
        <dbReference type="ARBA" id="ARBA00023136"/>
    </source>
</evidence>
<feature type="domain" description="CNNM transmembrane" evidence="14">
    <location>
        <begin position="1"/>
        <end position="201"/>
    </location>
</feature>
<dbReference type="InterPro" id="IPR000644">
    <property type="entry name" value="CBS_dom"/>
</dbReference>
<evidence type="ECO:0000256" key="2">
    <source>
        <dbReference type="ARBA" id="ARBA00006337"/>
    </source>
</evidence>
<feature type="compositionally biased region" description="Low complexity" evidence="11">
    <location>
        <begin position="437"/>
        <end position="488"/>
    </location>
</feature>
<keyword evidence="7 9" id="KW-0129">CBS domain</keyword>
<evidence type="ECO:0000259" key="13">
    <source>
        <dbReference type="PROSITE" id="PS51371"/>
    </source>
</evidence>
<dbReference type="SMART" id="SM00116">
    <property type="entry name" value="CBS"/>
    <property type="match status" value="2"/>
</dbReference>
<dbReference type="PANTHER" id="PTHR43099:SF6">
    <property type="entry name" value="UPF0053 PROTEIN RV1842C"/>
    <property type="match status" value="1"/>
</dbReference>
<dbReference type="PANTHER" id="PTHR43099">
    <property type="entry name" value="UPF0053 PROTEIN YRKA"/>
    <property type="match status" value="1"/>
</dbReference>
<dbReference type="InterPro" id="IPR002550">
    <property type="entry name" value="CNNM"/>
</dbReference>
<organism evidence="15 16">
    <name type="scientific">Actinobaculum suis</name>
    <dbReference type="NCBI Taxonomy" id="1657"/>
    <lineage>
        <taxon>Bacteria</taxon>
        <taxon>Bacillati</taxon>
        <taxon>Actinomycetota</taxon>
        <taxon>Actinomycetes</taxon>
        <taxon>Actinomycetales</taxon>
        <taxon>Actinomycetaceae</taxon>
        <taxon>Actinobaculum</taxon>
    </lineage>
</organism>
<dbReference type="InterPro" id="IPR036318">
    <property type="entry name" value="FAD-bd_PCMH-like_sf"/>
</dbReference>
<dbReference type="Gene3D" id="3.10.580.10">
    <property type="entry name" value="CBS-domain"/>
    <property type="match status" value="1"/>
</dbReference>
<accession>A0A7Z8YB56</accession>
<dbReference type="RefSeq" id="WP_185934271.1">
    <property type="nucleotide sequence ID" value="NZ_UYIO01000001.1"/>
</dbReference>
<evidence type="ECO:0000313" key="16">
    <source>
        <dbReference type="Proteomes" id="UP000269974"/>
    </source>
</evidence>
<reference evidence="15 16" key="1">
    <citation type="submission" date="2018-11" db="EMBL/GenBank/DDBJ databases">
        <authorList>
            <consortium name="Pathogen Informatics"/>
        </authorList>
    </citation>
    <scope>NUCLEOTIDE SEQUENCE [LARGE SCALE GENOMIC DNA]</scope>
    <source>
        <strain evidence="15 16">NCTC10327</strain>
    </source>
</reference>
<protein>
    <submittedName>
        <fullName evidence="15">YhdT</fullName>
    </submittedName>
</protein>
<dbReference type="InterPro" id="IPR051676">
    <property type="entry name" value="UPF0053_domain"/>
</dbReference>
<evidence type="ECO:0000256" key="7">
    <source>
        <dbReference type="ARBA" id="ARBA00023122"/>
    </source>
</evidence>
<dbReference type="Pfam" id="PF00571">
    <property type="entry name" value="CBS"/>
    <property type="match status" value="2"/>
</dbReference>
<feature type="domain" description="CBS" evidence="13">
    <location>
        <begin position="288"/>
        <end position="345"/>
    </location>
</feature>
<feature type="domain" description="CBS" evidence="13">
    <location>
        <begin position="220"/>
        <end position="280"/>
    </location>
</feature>
<dbReference type="Pfam" id="PF01595">
    <property type="entry name" value="CNNM"/>
    <property type="match status" value="1"/>
</dbReference>
<dbReference type="InterPro" id="IPR044751">
    <property type="entry name" value="Ion_transp-like_CBS"/>
</dbReference>
<keyword evidence="6 10" id="KW-1133">Transmembrane helix</keyword>
<dbReference type="GO" id="GO:0050660">
    <property type="term" value="F:flavin adenine dinucleotide binding"/>
    <property type="evidence" value="ECO:0007669"/>
    <property type="project" value="InterPro"/>
</dbReference>
<dbReference type="PROSITE" id="PS51846">
    <property type="entry name" value="CNNM"/>
    <property type="match status" value="1"/>
</dbReference>
<dbReference type="SMART" id="SM01091">
    <property type="entry name" value="CorC_HlyC"/>
    <property type="match status" value="1"/>
</dbReference>
<evidence type="ECO:0000256" key="12">
    <source>
        <dbReference type="SAM" id="Phobius"/>
    </source>
</evidence>
<keyword evidence="4 10" id="KW-0812">Transmembrane</keyword>
<evidence type="ECO:0000256" key="11">
    <source>
        <dbReference type="SAM" id="MobiDB-lite"/>
    </source>
</evidence>
<dbReference type="InterPro" id="IPR046342">
    <property type="entry name" value="CBS_dom_sf"/>
</dbReference>
<evidence type="ECO:0000313" key="15">
    <source>
        <dbReference type="EMBL" id="VDG77079.1"/>
    </source>
</evidence>
<evidence type="ECO:0000256" key="9">
    <source>
        <dbReference type="PROSITE-ProRule" id="PRU00703"/>
    </source>
</evidence>
<keyword evidence="3" id="KW-1003">Cell membrane</keyword>
<feature type="transmembrane region" description="Helical" evidence="12">
    <location>
        <begin position="57"/>
        <end position="77"/>
    </location>
</feature>
<comment type="similarity">
    <text evidence="2">Belongs to the UPF0053 family.</text>
</comment>
<dbReference type="Proteomes" id="UP000269974">
    <property type="component" value="Unassembled WGS sequence"/>
</dbReference>
<gene>
    <name evidence="15" type="primary">corC_2</name>
    <name evidence="15" type="ORF">NCTC10327_01704</name>
</gene>
<dbReference type="AlphaFoldDB" id="A0A7Z8YB56"/>
<dbReference type="InterPro" id="IPR005170">
    <property type="entry name" value="Transptr-assoc_dom"/>
</dbReference>
<evidence type="ECO:0000256" key="3">
    <source>
        <dbReference type="ARBA" id="ARBA00022475"/>
    </source>
</evidence>
<evidence type="ECO:0000256" key="1">
    <source>
        <dbReference type="ARBA" id="ARBA00004651"/>
    </source>
</evidence>
<proteinExistence type="inferred from homology"/>
<keyword evidence="8 10" id="KW-0472">Membrane</keyword>
<comment type="caution">
    <text evidence="15">The sequence shown here is derived from an EMBL/GenBank/DDBJ whole genome shotgun (WGS) entry which is preliminary data.</text>
</comment>
<dbReference type="EMBL" id="UYIO01000001">
    <property type="protein sequence ID" value="VDG77079.1"/>
    <property type="molecule type" value="Genomic_DNA"/>
</dbReference>
<dbReference type="SUPFAM" id="SSF54631">
    <property type="entry name" value="CBS-domain pair"/>
    <property type="match status" value="1"/>
</dbReference>
<keyword evidence="5" id="KW-0677">Repeat</keyword>
<dbReference type="InterPro" id="IPR016169">
    <property type="entry name" value="FAD-bd_PCMH_sub2"/>
</dbReference>
<evidence type="ECO:0000259" key="14">
    <source>
        <dbReference type="PROSITE" id="PS51846"/>
    </source>
</evidence>